<dbReference type="AlphaFoldDB" id="A0AAD2FTZ5"/>
<feature type="transmembrane region" description="Helical" evidence="2">
    <location>
        <begin position="463"/>
        <end position="481"/>
    </location>
</feature>
<reference evidence="3" key="1">
    <citation type="submission" date="2023-08" db="EMBL/GenBank/DDBJ databases">
        <authorList>
            <person name="Audoor S."/>
            <person name="Bilcke G."/>
        </authorList>
    </citation>
    <scope>NUCLEOTIDE SEQUENCE</scope>
</reference>
<organism evidence="3 4">
    <name type="scientific">Cylindrotheca closterium</name>
    <dbReference type="NCBI Taxonomy" id="2856"/>
    <lineage>
        <taxon>Eukaryota</taxon>
        <taxon>Sar</taxon>
        <taxon>Stramenopiles</taxon>
        <taxon>Ochrophyta</taxon>
        <taxon>Bacillariophyta</taxon>
        <taxon>Bacillariophyceae</taxon>
        <taxon>Bacillariophycidae</taxon>
        <taxon>Bacillariales</taxon>
        <taxon>Bacillariaceae</taxon>
        <taxon>Cylindrotheca</taxon>
    </lineage>
</organism>
<proteinExistence type="predicted"/>
<sequence>MKRRLFNQSLLRRRSSCGKRCVTISSSANRTAAKVGGSSSTITFSTSAKKTIRKEAFAQPSSYSFYGAITAAFGTAVAFDTALLPTSRSSCDAPQKPDANSIATIASETEDSAPPEDDIPFLATRPLWPDGVSEEDVDALVEIILEDPSINIQLVPDAVEAIVYKSAVRLVLNLFYRLLNDLNGVPLLSHQIQVARLLDEEEEENDKELTRSWFSNSSESVKKKKKKYRRIAEAAAMMRSGVNDEVLDTVAARLLENHAVNNAYIPDVVEIYLYQSCLKVIFRTLQILSHTFSINLCGHDICLMIKPTVLEQSALTAASSISTTNTLDGKPRPKSKWMDSEIDQKMLVDFALKSGNGDDGYFRDENISWWDRFWLRRRRTMIANLHSSLYALILGIADDLLQHSNIKLLSDDIFLDITPGGAPSGNQTSEALPADKTSKDENNKSGHEVSGKKTSPIRSSSPFSFLAGMGIGAGLMFLLSGTR</sequence>
<feature type="region of interest" description="Disordered" evidence="1">
    <location>
        <begin position="424"/>
        <end position="458"/>
    </location>
</feature>
<evidence type="ECO:0000256" key="2">
    <source>
        <dbReference type="SAM" id="Phobius"/>
    </source>
</evidence>
<keyword evidence="4" id="KW-1185">Reference proteome</keyword>
<protein>
    <submittedName>
        <fullName evidence="3">Uncharacterized protein</fullName>
    </submittedName>
</protein>
<dbReference type="EMBL" id="CAKOGP040001792">
    <property type="protein sequence ID" value="CAJ1951984.1"/>
    <property type="molecule type" value="Genomic_DNA"/>
</dbReference>
<accession>A0AAD2FTZ5</accession>
<keyword evidence="2" id="KW-1133">Transmembrane helix</keyword>
<feature type="compositionally biased region" description="Basic and acidic residues" evidence="1">
    <location>
        <begin position="436"/>
        <end position="451"/>
    </location>
</feature>
<evidence type="ECO:0000313" key="4">
    <source>
        <dbReference type="Proteomes" id="UP001295423"/>
    </source>
</evidence>
<evidence type="ECO:0000256" key="1">
    <source>
        <dbReference type="SAM" id="MobiDB-lite"/>
    </source>
</evidence>
<keyword evidence="2" id="KW-0812">Transmembrane</keyword>
<gene>
    <name evidence="3" type="ORF">CYCCA115_LOCUS13337</name>
</gene>
<comment type="caution">
    <text evidence="3">The sequence shown here is derived from an EMBL/GenBank/DDBJ whole genome shotgun (WGS) entry which is preliminary data.</text>
</comment>
<dbReference type="Proteomes" id="UP001295423">
    <property type="component" value="Unassembled WGS sequence"/>
</dbReference>
<name>A0AAD2FTZ5_9STRA</name>
<keyword evidence="2" id="KW-0472">Membrane</keyword>
<evidence type="ECO:0000313" key="3">
    <source>
        <dbReference type="EMBL" id="CAJ1951984.1"/>
    </source>
</evidence>